<evidence type="ECO:0000313" key="2">
    <source>
        <dbReference type="EMBL" id="CAK9201918.1"/>
    </source>
</evidence>
<protein>
    <submittedName>
        <fullName evidence="2">Uncharacterized protein</fullName>
    </submittedName>
</protein>
<accession>A0ABP0TQM1</accession>
<proteinExistence type="predicted"/>
<evidence type="ECO:0000313" key="3">
    <source>
        <dbReference type="Proteomes" id="UP001497512"/>
    </source>
</evidence>
<organism evidence="2 3">
    <name type="scientific">Sphagnum troendelagicum</name>
    <dbReference type="NCBI Taxonomy" id="128251"/>
    <lineage>
        <taxon>Eukaryota</taxon>
        <taxon>Viridiplantae</taxon>
        <taxon>Streptophyta</taxon>
        <taxon>Embryophyta</taxon>
        <taxon>Bryophyta</taxon>
        <taxon>Sphagnophytina</taxon>
        <taxon>Sphagnopsida</taxon>
        <taxon>Sphagnales</taxon>
        <taxon>Sphagnaceae</taxon>
        <taxon>Sphagnum</taxon>
    </lineage>
</organism>
<feature type="region of interest" description="Disordered" evidence="1">
    <location>
        <begin position="1"/>
        <end position="32"/>
    </location>
</feature>
<sequence>MSKPRFRFRSATTRVRSRGAEQLPDNSNNNVEPVPLAQQLQVLMDVGMEHSSVQSIEHVQACHRHDGGGNSSMVQRLQELLKQEQESVSWPPRCHHQPDAEARQREVNQDDAPLPSVDIEGAQDIHSEALNTCDQTLIGNSRVPSSMAQRLQLLVDEDVAIGDFRQKRSLQHHKSKEHAAGKQQAEVLDTYDTSEGQANVRALLATGKSPIRKACALPSITEQFQEALEAAPESISSFVPSIYSLRDQSSLYSSQLQKVLEFEKAQHTHIGKEFQLYEALDCLEVQILEKWLEGRLTTCICHVIQAPENAGRHTEVSLNVMTPLPESNTETVQVIFNAVVAAKLELELGAIVRISPPWQELSPPGLAFKIVLCTYFCEAVH</sequence>
<dbReference type="Proteomes" id="UP001497512">
    <property type="component" value="Chromosome 13"/>
</dbReference>
<keyword evidence="3" id="KW-1185">Reference proteome</keyword>
<reference evidence="2" key="1">
    <citation type="submission" date="2024-02" db="EMBL/GenBank/DDBJ databases">
        <authorList>
            <consortium name="ELIXIR-Norway"/>
            <consortium name="Elixir Norway"/>
        </authorList>
    </citation>
    <scope>NUCLEOTIDE SEQUENCE</scope>
</reference>
<name>A0ABP0TQM1_9BRYO</name>
<evidence type="ECO:0000256" key="1">
    <source>
        <dbReference type="SAM" id="MobiDB-lite"/>
    </source>
</evidence>
<dbReference type="PANTHER" id="PTHR35686:SF1">
    <property type="entry name" value="KINETOCHORE PROTEIN"/>
    <property type="match status" value="1"/>
</dbReference>
<gene>
    <name evidence="2" type="ORF">CSSPTR1EN2_LOCUS6147</name>
</gene>
<dbReference type="PANTHER" id="PTHR35686">
    <property type="entry name" value="KINETOCHORE PROTEIN"/>
    <property type="match status" value="1"/>
</dbReference>
<feature type="compositionally biased region" description="Basic and acidic residues" evidence="1">
    <location>
        <begin position="96"/>
        <end position="108"/>
    </location>
</feature>
<dbReference type="EMBL" id="OZ019905">
    <property type="protein sequence ID" value="CAK9201918.1"/>
    <property type="molecule type" value="Genomic_DNA"/>
</dbReference>
<feature type="region of interest" description="Disordered" evidence="1">
    <location>
        <begin position="85"/>
        <end position="110"/>
    </location>
</feature>